<feature type="domain" description="DNA helicase Pif1-like 2B" evidence="3">
    <location>
        <begin position="520"/>
        <end position="546"/>
    </location>
</feature>
<sequence length="704" mass="82254">MNCWHYIQRAWNIILHHDQEQHCRLTSILSDVENFHTNSFNQLIKHGKLKKKNNWDMIKEECAQMLELNEEKLKEMRHCVRDIDKGVLLYIWDDIKIHNITNKGNIESLNIEIATEKEKQKERDMAMFELHKKMNVIYEMELVKNEDGGDYELIRGYDEYSYSPFMPSFPLEELQPIKETTKVKHFMTLEEFRTNFDGLLDYVAKFDVSGELEKSMLSKNECAICNSIPCDTYQELCDKNRKLLNLLNAKHITNNKLENVLNDDETLVAKSLLVFKEDQIIKMLSLQQQKALQWLDEGMNFFITRGAGCGKSYTVKEISQSMQIYKTIQITASTGKAAHLISGVTIHAFAGIETGVKSLDYYKRHMHPDIKKSWLETDVLIIYEISMVNAETFNLLHLIACEIKQCYDELFGGIQVIACGDFFQIPPVKGEFAFKSKIWQEYMTQVLVLTECFRQKEDAPFFGALNEIRFGQVSDQTIDYFMSRCFENDINYEGRWFYTKDVINNANIQYLFQIQAAVYLKINAVVMLVKNINVKEGLCNGSVSIVKLLENSAVWVSMNGKKVKIEFVKEDILDCSYAIVGSRLGLPLKLAFCFTVHKAQGSTMNKPVVNFKSKTYNNSLYYVTLSRVYNNNEFFIIPNDKSKLRQYIKKYNYIKKMKFEYQTEESKYSNNSIYTEHFFYIKYNHKDEDIVEETQLYSEIQSPD</sequence>
<evidence type="ECO:0000259" key="3">
    <source>
        <dbReference type="Pfam" id="PF21530"/>
    </source>
</evidence>
<dbReference type="Gene3D" id="2.30.30.940">
    <property type="match status" value="1"/>
</dbReference>
<comment type="similarity">
    <text evidence="1">Belongs to the helicase family.</text>
</comment>
<comment type="cofactor">
    <cofactor evidence="1">
        <name>Mg(2+)</name>
        <dbReference type="ChEBI" id="CHEBI:18420"/>
    </cofactor>
</comment>
<organism evidence="4 5">
    <name type="scientific">Hydra vulgaris</name>
    <name type="common">Hydra</name>
    <name type="synonym">Hydra attenuata</name>
    <dbReference type="NCBI Taxonomy" id="6087"/>
    <lineage>
        <taxon>Eukaryota</taxon>
        <taxon>Metazoa</taxon>
        <taxon>Cnidaria</taxon>
        <taxon>Hydrozoa</taxon>
        <taxon>Hydroidolina</taxon>
        <taxon>Anthoathecata</taxon>
        <taxon>Aplanulata</taxon>
        <taxon>Hydridae</taxon>
        <taxon>Hydra</taxon>
    </lineage>
</organism>
<dbReference type="InterPro" id="IPR051055">
    <property type="entry name" value="PIF1_helicase"/>
</dbReference>
<feature type="domain" description="DNA helicase Pif1-like DEAD-box helicase" evidence="2">
    <location>
        <begin position="288"/>
        <end position="459"/>
    </location>
</feature>
<dbReference type="InterPro" id="IPR049163">
    <property type="entry name" value="Pif1-like_2B_dom"/>
</dbReference>
<comment type="catalytic activity">
    <reaction evidence="1">
        <text>ATP + H2O = ADP + phosphate + H(+)</text>
        <dbReference type="Rhea" id="RHEA:13065"/>
        <dbReference type="ChEBI" id="CHEBI:15377"/>
        <dbReference type="ChEBI" id="CHEBI:15378"/>
        <dbReference type="ChEBI" id="CHEBI:30616"/>
        <dbReference type="ChEBI" id="CHEBI:43474"/>
        <dbReference type="ChEBI" id="CHEBI:456216"/>
        <dbReference type="EC" id="5.6.2.3"/>
    </reaction>
</comment>
<evidence type="ECO:0000259" key="2">
    <source>
        <dbReference type="Pfam" id="PF05970"/>
    </source>
</evidence>
<keyword evidence="4" id="KW-1185">Reference proteome</keyword>
<dbReference type="InterPro" id="IPR027417">
    <property type="entry name" value="P-loop_NTPase"/>
</dbReference>
<dbReference type="Pfam" id="PF05970">
    <property type="entry name" value="PIF1"/>
    <property type="match status" value="1"/>
</dbReference>
<name>A0ABM4DHZ3_HYDVU</name>
<dbReference type="Proteomes" id="UP001652625">
    <property type="component" value="Chromosome 14"/>
</dbReference>
<keyword evidence="1" id="KW-0233">DNA recombination</keyword>
<keyword evidence="1" id="KW-0347">Helicase</keyword>
<accession>A0ABM4DHZ3</accession>
<dbReference type="PANTHER" id="PTHR47642">
    <property type="entry name" value="ATP-DEPENDENT DNA HELICASE"/>
    <property type="match status" value="1"/>
</dbReference>
<dbReference type="GeneID" id="136091052"/>
<dbReference type="Pfam" id="PF21530">
    <property type="entry name" value="Pif1_2B_dom"/>
    <property type="match status" value="1"/>
</dbReference>
<dbReference type="Gene3D" id="3.40.50.300">
    <property type="entry name" value="P-loop containing nucleotide triphosphate hydrolases"/>
    <property type="match status" value="2"/>
</dbReference>
<evidence type="ECO:0000256" key="1">
    <source>
        <dbReference type="RuleBase" id="RU363044"/>
    </source>
</evidence>
<evidence type="ECO:0000313" key="5">
    <source>
        <dbReference type="RefSeq" id="XP_065674108.1"/>
    </source>
</evidence>
<dbReference type="RefSeq" id="XP_065674108.1">
    <property type="nucleotide sequence ID" value="XM_065818036.1"/>
</dbReference>
<dbReference type="InterPro" id="IPR010285">
    <property type="entry name" value="DNA_helicase_pif1-like_DEAD"/>
</dbReference>
<keyword evidence="1" id="KW-0234">DNA repair</keyword>
<evidence type="ECO:0000313" key="4">
    <source>
        <dbReference type="Proteomes" id="UP001652625"/>
    </source>
</evidence>
<protein>
    <recommendedName>
        <fullName evidence="1">ATP-dependent DNA helicase</fullName>
        <ecNumber evidence="1">5.6.2.3</ecNumber>
    </recommendedName>
</protein>
<reference evidence="5" key="1">
    <citation type="submission" date="2025-08" db="UniProtKB">
        <authorList>
            <consortium name="RefSeq"/>
        </authorList>
    </citation>
    <scope>IDENTIFICATION</scope>
</reference>
<keyword evidence="1" id="KW-0547">Nucleotide-binding</keyword>
<keyword evidence="1" id="KW-0227">DNA damage</keyword>
<gene>
    <name evidence="5" type="primary">LOC136091052</name>
</gene>
<keyword evidence="1" id="KW-0378">Hydrolase</keyword>
<dbReference type="PANTHER" id="PTHR47642:SF7">
    <property type="entry name" value="ATP-DEPENDENT DNA HELICASE PIF1"/>
    <property type="match status" value="1"/>
</dbReference>
<dbReference type="EC" id="5.6.2.3" evidence="1"/>
<proteinExistence type="inferred from homology"/>
<dbReference type="SUPFAM" id="SSF52540">
    <property type="entry name" value="P-loop containing nucleoside triphosphate hydrolases"/>
    <property type="match status" value="2"/>
</dbReference>
<keyword evidence="1" id="KW-0067">ATP-binding</keyword>